<dbReference type="Proteomes" id="UP001177021">
    <property type="component" value="Unassembled WGS sequence"/>
</dbReference>
<sequence length="307" mass="35579">MASLWFLNLLFKCFNHFAWLVVALLYPMCASIKAIETDSYEETKHLISYWILLSLIYLFDYALMSLIPWFHLWPYIKLMIVFWLIRPDFRRASYVYNNLMRIMKPQIVTCWRKCFVEKDNFLMHAERYMKENGTEALEKLIASKTNGERFQTEHKDIKDLEAIVKREIPATKQMTYANIEASRKVSSAIVETKGILGRDPAGGEIPRSSTQKDVQKEWICALCLVKTSSEITLNSHLNGRRHREACEAASATLKAKKQPASQKNVLPEPFRMVNSKLICKVCNVMLPSEEYMASHIKGVKHLSNMKS</sequence>
<keyword evidence="2" id="KW-1185">Reference proteome</keyword>
<accession>A0ACB0MCW2</accession>
<gene>
    <name evidence="1" type="ORF">MILVUS5_LOCUS40535</name>
</gene>
<name>A0ACB0MCW2_TRIPR</name>
<evidence type="ECO:0000313" key="1">
    <source>
        <dbReference type="EMBL" id="CAJ2678204.1"/>
    </source>
</evidence>
<proteinExistence type="predicted"/>
<evidence type="ECO:0000313" key="2">
    <source>
        <dbReference type="Proteomes" id="UP001177021"/>
    </source>
</evidence>
<comment type="caution">
    <text evidence="1">The sequence shown here is derived from an EMBL/GenBank/DDBJ whole genome shotgun (WGS) entry which is preliminary data.</text>
</comment>
<reference evidence="1" key="1">
    <citation type="submission" date="2023-10" db="EMBL/GenBank/DDBJ databases">
        <authorList>
            <person name="Rodriguez Cubillos JULIANA M."/>
            <person name="De Vega J."/>
        </authorList>
    </citation>
    <scope>NUCLEOTIDE SEQUENCE</scope>
</reference>
<organism evidence="1 2">
    <name type="scientific">Trifolium pratense</name>
    <name type="common">Red clover</name>
    <dbReference type="NCBI Taxonomy" id="57577"/>
    <lineage>
        <taxon>Eukaryota</taxon>
        <taxon>Viridiplantae</taxon>
        <taxon>Streptophyta</taxon>
        <taxon>Embryophyta</taxon>
        <taxon>Tracheophyta</taxon>
        <taxon>Spermatophyta</taxon>
        <taxon>Magnoliopsida</taxon>
        <taxon>eudicotyledons</taxon>
        <taxon>Gunneridae</taxon>
        <taxon>Pentapetalae</taxon>
        <taxon>rosids</taxon>
        <taxon>fabids</taxon>
        <taxon>Fabales</taxon>
        <taxon>Fabaceae</taxon>
        <taxon>Papilionoideae</taxon>
        <taxon>50 kb inversion clade</taxon>
        <taxon>NPAAA clade</taxon>
        <taxon>Hologalegina</taxon>
        <taxon>IRL clade</taxon>
        <taxon>Trifolieae</taxon>
        <taxon>Trifolium</taxon>
    </lineage>
</organism>
<protein>
    <submittedName>
        <fullName evidence="1">Uncharacterized protein</fullName>
    </submittedName>
</protein>
<dbReference type="EMBL" id="CASHSV030000823">
    <property type="protein sequence ID" value="CAJ2678204.1"/>
    <property type="molecule type" value="Genomic_DNA"/>
</dbReference>